<sequence>MLRHRVGEEPPPPYRRIPLRYTVTSLSPELPRSLRRQALAPILISNCFDMIMVVSASSRKNIHEFLWSADEYPMKKHAFKLSLVERIFGELIN</sequence>
<organism evidence="1 2">
    <name type="scientific">Geobacter metallireducens (strain ATCC 53774 / DSM 7210 / GS-15)</name>
    <dbReference type="NCBI Taxonomy" id="269799"/>
    <lineage>
        <taxon>Bacteria</taxon>
        <taxon>Pseudomonadati</taxon>
        <taxon>Thermodesulfobacteriota</taxon>
        <taxon>Desulfuromonadia</taxon>
        <taxon>Geobacterales</taxon>
        <taxon>Geobacteraceae</taxon>
        <taxon>Geobacter</taxon>
    </lineage>
</organism>
<reference evidence="1 2" key="1">
    <citation type="submission" date="2005-10" db="EMBL/GenBank/DDBJ databases">
        <title>Complete sequence of Geobacter metallireducens GS-15.</title>
        <authorList>
            <consortium name="US DOE Joint Genome Institute"/>
            <person name="Copeland A."/>
            <person name="Lucas S."/>
            <person name="Lapidus A."/>
            <person name="Barry K."/>
            <person name="Detter J.C."/>
            <person name="Glavina T."/>
            <person name="Hammon N."/>
            <person name="Israni S."/>
            <person name="Pitluck S."/>
            <person name="Di Bartolo G."/>
            <person name="Chain P."/>
            <person name="Schmutz J."/>
            <person name="Larimer F."/>
            <person name="Land M."/>
            <person name="Kyrpides N."/>
            <person name="Ivanova N."/>
            <person name="Richardson P."/>
        </authorList>
    </citation>
    <scope>NUCLEOTIDE SEQUENCE [LARGE SCALE GENOMIC DNA]</scope>
    <source>
        <strain evidence="2">ATCC 53774 / DSM 7210 / GS-15</strain>
    </source>
</reference>
<dbReference type="Proteomes" id="UP000007073">
    <property type="component" value="Chromosome"/>
</dbReference>
<keyword evidence="2" id="KW-1185">Reference proteome</keyword>
<dbReference type="EMBL" id="CP000148">
    <property type="protein sequence ID" value="ABB33394.1"/>
    <property type="molecule type" value="Genomic_DNA"/>
</dbReference>
<proteinExistence type="predicted"/>
<name>Q39QT0_GEOMG</name>
<reference evidence="1 2" key="2">
    <citation type="journal article" date="2009" name="BMC Microbiol.">
        <title>The genome sequence of Geobacter metallireducens: features of metabolism, physiology and regulation common and dissimilar to Geobacter sulfurreducens.</title>
        <authorList>
            <person name="Aklujkar M."/>
            <person name="Krushkal J."/>
            <person name="DiBartolo G."/>
            <person name="Lapidus A."/>
            <person name="Land M.L."/>
            <person name="Lovley D.R."/>
        </authorList>
    </citation>
    <scope>NUCLEOTIDE SEQUENCE [LARGE SCALE GENOMIC DNA]</scope>
    <source>
        <strain evidence="2">ATCC 53774 / DSM 7210 / GS-15</strain>
    </source>
</reference>
<protein>
    <submittedName>
        <fullName evidence="1">Uncharacterized protein</fullName>
    </submittedName>
</protein>
<dbReference type="KEGG" id="gme:Gmet_3181"/>
<dbReference type="STRING" id="269799.Gmet_3181"/>
<gene>
    <name evidence="1" type="ordered locus">Gmet_3181</name>
</gene>
<evidence type="ECO:0000313" key="1">
    <source>
        <dbReference type="EMBL" id="ABB33394.1"/>
    </source>
</evidence>
<accession>Q39QT0</accession>
<evidence type="ECO:0000313" key="2">
    <source>
        <dbReference type="Proteomes" id="UP000007073"/>
    </source>
</evidence>
<dbReference type="HOGENOM" id="CLU_2395512_0_0_7"/>
<dbReference type="AlphaFoldDB" id="Q39QT0"/>